<dbReference type="Proteomes" id="UP000185999">
    <property type="component" value="Unassembled WGS sequence"/>
</dbReference>
<feature type="transmembrane region" description="Helical" evidence="1">
    <location>
        <begin position="30"/>
        <end position="49"/>
    </location>
</feature>
<dbReference type="EMBL" id="FTOE01000002">
    <property type="protein sequence ID" value="SIS59674.1"/>
    <property type="molecule type" value="Genomic_DNA"/>
</dbReference>
<evidence type="ECO:0000313" key="2">
    <source>
        <dbReference type="EMBL" id="SIS59674.1"/>
    </source>
</evidence>
<accession>A0A1N7KDZ6</accession>
<name>A0A1N7KDZ6_9GAMM</name>
<keyword evidence="1" id="KW-0472">Membrane</keyword>
<protein>
    <submittedName>
        <fullName evidence="2">Uncharacterized protein</fullName>
    </submittedName>
</protein>
<organism evidence="2 3">
    <name type="scientific">Neptunomonas antarctica</name>
    <dbReference type="NCBI Taxonomy" id="619304"/>
    <lineage>
        <taxon>Bacteria</taxon>
        <taxon>Pseudomonadati</taxon>
        <taxon>Pseudomonadota</taxon>
        <taxon>Gammaproteobacteria</taxon>
        <taxon>Oceanospirillales</taxon>
        <taxon>Oceanospirillaceae</taxon>
        <taxon>Neptunomonas</taxon>
    </lineage>
</organism>
<keyword evidence="3" id="KW-1185">Reference proteome</keyword>
<dbReference type="AlphaFoldDB" id="A0A1N7KDZ6"/>
<evidence type="ECO:0000313" key="3">
    <source>
        <dbReference type="Proteomes" id="UP000185999"/>
    </source>
</evidence>
<evidence type="ECO:0000256" key="1">
    <source>
        <dbReference type="SAM" id="Phobius"/>
    </source>
</evidence>
<keyword evidence="1" id="KW-1133">Transmembrane helix</keyword>
<proteinExistence type="predicted"/>
<gene>
    <name evidence="2" type="ORF">SAMN05421760_102357</name>
</gene>
<sequence length="52" mass="5749">MTLCAEVDDRGRIDGECFCVSITECNPEKGWATLGLIYCCYAAIIMLKIDLS</sequence>
<reference evidence="3" key="1">
    <citation type="submission" date="2017-01" db="EMBL/GenBank/DDBJ databases">
        <authorList>
            <person name="Varghese N."/>
            <person name="Submissions S."/>
        </authorList>
    </citation>
    <scope>NUCLEOTIDE SEQUENCE [LARGE SCALE GENOMIC DNA]</scope>
    <source>
        <strain evidence="3">DSM 22306</strain>
    </source>
</reference>
<keyword evidence="1" id="KW-0812">Transmembrane</keyword>
<dbReference type="STRING" id="619304.SAMN05421760_102357"/>